<evidence type="ECO:0008006" key="3">
    <source>
        <dbReference type="Google" id="ProtNLM"/>
    </source>
</evidence>
<keyword evidence="2" id="KW-1185">Reference proteome</keyword>
<dbReference type="Proteomes" id="UP001168620">
    <property type="component" value="Unassembled WGS sequence"/>
</dbReference>
<dbReference type="SUPFAM" id="SSF53795">
    <property type="entry name" value="PEP carboxykinase-like"/>
    <property type="match status" value="1"/>
</dbReference>
<gene>
    <name evidence="1" type="ORF">QWY28_16230</name>
</gene>
<reference evidence="1" key="1">
    <citation type="submission" date="2023-06" db="EMBL/GenBank/DDBJ databases">
        <title>Draft genome sequence of Nocardioides sp. SOB77.</title>
        <authorList>
            <person name="Zhang G."/>
        </authorList>
    </citation>
    <scope>NUCLEOTIDE SEQUENCE</scope>
    <source>
        <strain evidence="1">SOB77</strain>
    </source>
</reference>
<dbReference type="EMBL" id="JAUHJQ010000007">
    <property type="protein sequence ID" value="MDN4174509.1"/>
    <property type="molecule type" value="Genomic_DNA"/>
</dbReference>
<dbReference type="RefSeq" id="WP_300953604.1">
    <property type="nucleotide sequence ID" value="NZ_JAUHJQ010000007.1"/>
</dbReference>
<comment type="caution">
    <text evidence="1">The sequence shown here is derived from an EMBL/GenBank/DDBJ whole genome shotgun (WGS) entry which is preliminary data.</text>
</comment>
<evidence type="ECO:0000313" key="1">
    <source>
        <dbReference type="EMBL" id="MDN4174509.1"/>
    </source>
</evidence>
<sequence length="263" mass="27860">MERTPPRLSIDVFGTVVGIGFEGKDASRLAGETRRAWSRCLPPANAEPDKQIDVHVEPGSAVVRIEEEIYAPDAETALELLTQSVTIAGLTRAAGRLLMLHACGLSDPTTGRTAVLVGPSGMGKSTACQLHGRRWAYVTDECVALDQDGVLTRYPKPLSLDRGASVKAQVGPDDLGLAHAPERLEPAAVLLLDRREGAALTSREVPLTEAVARLAEHTSYLAALPEPLQRLAGLVRRAGCTEVTYGSTQELAAVLGAVLGEEA</sequence>
<accession>A0ABT8FIT3</accession>
<evidence type="ECO:0000313" key="2">
    <source>
        <dbReference type="Proteomes" id="UP001168620"/>
    </source>
</evidence>
<protein>
    <recommendedName>
        <fullName evidence="3">Aldolase</fullName>
    </recommendedName>
</protein>
<dbReference type="Gene3D" id="3.40.50.300">
    <property type="entry name" value="P-loop containing nucleotide triphosphate hydrolases"/>
    <property type="match status" value="1"/>
</dbReference>
<organism evidence="1 2">
    <name type="scientific">Nocardioides oceani</name>
    <dbReference type="NCBI Taxonomy" id="3058369"/>
    <lineage>
        <taxon>Bacteria</taxon>
        <taxon>Bacillati</taxon>
        <taxon>Actinomycetota</taxon>
        <taxon>Actinomycetes</taxon>
        <taxon>Propionibacteriales</taxon>
        <taxon>Nocardioidaceae</taxon>
        <taxon>Nocardioides</taxon>
    </lineage>
</organism>
<dbReference type="InterPro" id="IPR027417">
    <property type="entry name" value="P-loop_NTPase"/>
</dbReference>
<name>A0ABT8FIT3_9ACTN</name>
<proteinExistence type="predicted"/>